<feature type="domain" description="Major facilitator superfamily (MFS) profile" evidence="8">
    <location>
        <begin position="1"/>
        <end position="387"/>
    </location>
</feature>
<evidence type="ECO:0000256" key="5">
    <source>
        <dbReference type="ARBA" id="ARBA00022989"/>
    </source>
</evidence>
<feature type="transmembrane region" description="Helical" evidence="7">
    <location>
        <begin position="363"/>
        <end position="383"/>
    </location>
</feature>
<keyword evidence="4 7" id="KW-0812">Transmembrane</keyword>
<feature type="transmembrane region" description="Helical" evidence="7">
    <location>
        <begin position="139"/>
        <end position="161"/>
    </location>
</feature>
<dbReference type="InterPro" id="IPR051788">
    <property type="entry name" value="MFS_Transporter"/>
</dbReference>
<dbReference type="PANTHER" id="PTHR23514">
    <property type="entry name" value="BYPASS OF STOP CODON PROTEIN 6"/>
    <property type="match status" value="1"/>
</dbReference>
<feature type="transmembrane region" description="Helical" evidence="7">
    <location>
        <begin position="80"/>
        <end position="100"/>
    </location>
</feature>
<evidence type="ECO:0000313" key="9">
    <source>
        <dbReference type="EMBL" id="MFD1542849.1"/>
    </source>
</evidence>
<name>A0ABW4GJP8_9ACTN</name>
<dbReference type="PROSITE" id="PS50850">
    <property type="entry name" value="MFS"/>
    <property type="match status" value="1"/>
</dbReference>
<feature type="transmembrane region" description="Helical" evidence="7">
    <location>
        <begin position="52"/>
        <end position="73"/>
    </location>
</feature>
<evidence type="ECO:0000256" key="3">
    <source>
        <dbReference type="ARBA" id="ARBA00022448"/>
    </source>
</evidence>
<keyword evidence="3" id="KW-0813">Transport</keyword>
<feature type="transmembrane region" description="Helical" evidence="7">
    <location>
        <begin position="277"/>
        <end position="294"/>
    </location>
</feature>
<feature type="transmembrane region" description="Helical" evidence="7">
    <location>
        <begin position="106"/>
        <end position="127"/>
    </location>
</feature>
<dbReference type="Proteomes" id="UP001597097">
    <property type="component" value="Unassembled WGS sequence"/>
</dbReference>
<feature type="transmembrane region" description="Helical" evidence="7">
    <location>
        <begin position="336"/>
        <end position="357"/>
    </location>
</feature>
<evidence type="ECO:0000256" key="4">
    <source>
        <dbReference type="ARBA" id="ARBA00022692"/>
    </source>
</evidence>
<evidence type="ECO:0000313" key="10">
    <source>
        <dbReference type="Proteomes" id="UP001597097"/>
    </source>
</evidence>
<keyword evidence="5 7" id="KW-1133">Transmembrane helix</keyword>
<keyword evidence="10" id="KW-1185">Reference proteome</keyword>
<proteinExistence type="inferred from homology"/>
<dbReference type="PANTHER" id="PTHR23514:SF3">
    <property type="entry name" value="BYPASS OF STOP CODON PROTEIN 6"/>
    <property type="match status" value="1"/>
</dbReference>
<sequence>MSSISEGVRLVRDRPTWLIYLQLGTFATFIYGLSAALPLLRLDQRTSGTVAGLHGTAMAVGTILAGLSLTFLTRRYGRRVTTWIGLAGMNAGVLLVVLTSALPLTLLGYGVAGGFGSVALYTAMAALSEHHGPAGPAAISEANAVGVVVGVAATFLLSAIAQTALGWRAALLLTPVLTALLALTLGRVWPRATTVSAPSTGERPARPGWRFHVAGGVLFCCVALEFTFNLWAAELFAARTGLSAAAAATGLTAFLAGLGAGRFGGAYLALRLPPARLFLGALAVTAAGWLLFWLSTVPVLSYAGLALSGVGAALHFPLALAGLITHSGGRPDRAGAAAPIWAGSAMAVGPLALGALADGFGTWNAFLLVPVLICLAAGGVLIARPRA</sequence>
<dbReference type="Pfam" id="PF07690">
    <property type="entry name" value="MFS_1"/>
    <property type="match status" value="1"/>
</dbReference>
<feature type="transmembrane region" description="Helical" evidence="7">
    <location>
        <begin position="244"/>
        <end position="270"/>
    </location>
</feature>
<comment type="similarity">
    <text evidence="2">Belongs to the major facilitator superfamily.</text>
</comment>
<feature type="transmembrane region" description="Helical" evidence="7">
    <location>
        <begin position="17"/>
        <end position="40"/>
    </location>
</feature>
<evidence type="ECO:0000256" key="2">
    <source>
        <dbReference type="ARBA" id="ARBA00008335"/>
    </source>
</evidence>
<gene>
    <name evidence="9" type="ORF">ACFSJ0_37760</name>
</gene>
<protein>
    <submittedName>
        <fullName evidence="9">MFS transporter</fullName>
    </submittedName>
</protein>
<evidence type="ECO:0000256" key="6">
    <source>
        <dbReference type="ARBA" id="ARBA00023136"/>
    </source>
</evidence>
<feature type="transmembrane region" description="Helical" evidence="7">
    <location>
        <begin position="300"/>
        <end position="324"/>
    </location>
</feature>
<dbReference type="EMBL" id="JBHUCM010000034">
    <property type="protein sequence ID" value="MFD1542849.1"/>
    <property type="molecule type" value="Genomic_DNA"/>
</dbReference>
<accession>A0ABW4GJP8</accession>
<dbReference type="InterPro" id="IPR011701">
    <property type="entry name" value="MFS"/>
</dbReference>
<reference evidence="10" key="1">
    <citation type="journal article" date="2019" name="Int. J. Syst. Evol. Microbiol.">
        <title>The Global Catalogue of Microorganisms (GCM) 10K type strain sequencing project: providing services to taxonomists for standard genome sequencing and annotation.</title>
        <authorList>
            <consortium name="The Broad Institute Genomics Platform"/>
            <consortium name="The Broad Institute Genome Sequencing Center for Infectious Disease"/>
            <person name="Wu L."/>
            <person name="Ma J."/>
        </authorList>
    </citation>
    <scope>NUCLEOTIDE SEQUENCE [LARGE SCALE GENOMIC DNA]</scope>
    <source>
        <strain evidence="10">CGMCC 1.15399</strain>
    </source>
</reference>
<dbReference type="InterPro" id="IPR020846">
    <property type="entry name" value="MFS_dom"/>
</dbReference>
<comment type="subcellular location">
    <subcellularLocation>
        <location evidence="1">Endomembrane system</location>
        <topology evidence="1">Multi-pass membrane protein</topology>
    </subcellularLocation>
</comment>
<organism evidence="9 10">
    <name type="scientific">Nonomuraea guangzhouensis</name>
    <dbReference type="NCBI Taxonomy" id="1291555"/>
    <lineage>
        <taxon>Bacteria</taxon>
        <taxon>Bacillati</taxon>
        <taxon>Actinomycetota</taxon>
        <taxon>Actinomycetes</taxon>
        <taxon>Streptosporangiales</taxon>
        <taxon>Streptosporangiaceae</taxon>
        <taxon>Nonomuraea</taxon>
    </lineage>
</organism>
<dbReference type="RefSeq" id="WP_219527736.1">
    <property type="nucleotide sequence ID" value="NZ_JAHKRM010000003.1"/>
</dbReference>
<feature type="transmembrane region" description="Helical" evidence="7">
    <location>
        <begin position="211"/>
        <end position="232"/>
    </location>
</feature>
<evidence type="ECO:0000256" key="7">
    <source>
        <dbReference type="SAM" id="Phobius"/>
    </source>
</evidence>
<feature type="transmembrane region" description="Helical" evidence="7">
    <location>
        <begin position="167"/>
        <end position="190"/>
    </location>
</feature>
<keyword evidence="6 7" id="KW-0472">Membrane</keyword>
<evidence type="ECO:0000256" key="1">
    <source>
        <dbReference type="ARBA" id="ARBA00004127"/>
    </source>
</evidence>
<evidence type="ECO:0000259" key="8">
    <source>
        <dbReference type="PROSITE" id="PS50850"/>
    </source>
</evidence>
<comment type="caution">
    <text evidence="9">The sequence shown here is derived from an EMBL/GenBank/DDBJ whole genome shotgun (WGS) entry which is preliminary data.</text>
</comment>